<feature type="region of interest" description="Disordered" evidence="1">
    <location>
        <begin position="194"/>
        <end position="256"/>
    </location>
</feature>
<gene>
    <name evidence="2" type="ORF">P7K49_024492</name>
</gene>
<reference evidence="2 3" key="1">
    <citation type="submission" date="2023-05" db="EMBL/GenBank/DDBJ databases">
        <title>B98-5 Cell Line De Novo Hybrid Assembly: An Optical Mapping Approach.</title>
        <authorList>
            <person name="Kananen K."/>
            <person name="Auerbach J.A."/>
            <person name="Kautto E."/>
            <person name="Blachly J.S."/>
        </authorList>
    </citation>
    <scope>NUCLEOTIDE SEQUENCE [LARGE SCALE GENOMIC DNA]</scope>
    <source>
        <strain evidence="2">B95-8</strain>
        <tissue evidence="2">Cell line</tissue>
    </source>
</reference>
<feature type="compositionally biased region" description="Gly residues" evidence="1">
    <location>
        <begin position="200"/>
        <end position="220"/>
    </location>
</feature>
<feature type="compositionally biased region" description="Low complexity" evidence="1">
    <location>
        <begin position="33"/>
        <end position="47"/>
    </location>
</feature>
<sequence>MGGCVSLQAVAAPRPPSAPGEAEASERPPPPRRLAASPRGRPGRASPGRGGAPCRPRRAERAEGTRAGLPPCPNRSCSRSFPGPRVRTERPPRRLPRPGALRSCPAARAHLKRQGRALSRSSARPPRPAPAFTLERPRQPQQGRRRRIEELSRSSRERLLQSRDRMFSKFTSILQHAVEAHCRPWMAAAYAPRRSRRQPGGLGPALGRSGPGWGARGLGPGSARAPAPSLAAPGRRSLPSSRSRGGGAGEDPAAWPCSVHLAGSQGALRAPLPLTFSGKKVA</sequence>
<keyword evidence="3" id="KW-1185">Reference proteome</keyword>
<feature type="compositionally biased region" description="Low complexity" evidence="1">
    <location>
        <begin position="221"/>
        <end position="243"/>
    </location>
</feature>
<dbReference type="EMBL" id="JASSZA010000011">
    <property type="protein sequence ID" value="KAK2099041.1"/>
    <property type="molecule type" value="Genomic_DNA"/>
</dbReference>
<name>A0ABQ9UPQ5_SAGOE</name>
<dbReference type="Proteomes" id="UP001266305">
    <property type="component" value="Unassembled WGS sequence"/>
</dbReference>
<evidence type="ECO:0000313" key="3">
    <source>
        <dbReference type="Proteomes" id="UP001266305"/>
    </source>
</evidence>
<feature type="region of interest" description="Disordered" evidence="1">
    <location>
        <begin position="1"/>
        <end position="159"/>
    </location>
</feature>
<accession>A0ABQ9UPQ5</accession>
<feature type="compositionally biased region" description="Basic and acidic residues" evidence="1">
    <location>
        <begin position="147"/>
        <end position="159"/>
    </location>
</feature>
<protein>
    <submittedName>
        <fullName evidence="2">Uncharacterized protein</fullName>
    </submittedName>
</protein>
<evidence type="ECO:0000256" key="1">
    <source>
        <dbReference type="SAM" id="MobiDB-lite"/>
    </source>
</evidence>
<proteinExistence type="predicted"/>
<comment type="caution">
    <text evidence="2">The sequence shown here is derived from an EMBL/GenBank/DDBJ whole genome shotgun (WGS) entry which is preliminary data.</text>
</comment>
<evidence type="ECO:0000313" key="2">
    <source>
        <dbReference type="EMBL" id="KAK2099041.1"/>
    </source>
</evidence>
<organism evidence="2 3">
    <name type="scientific">Saguinus oedipus</name>
    <name type="common">Cotton-top tamarin</name>
    <name type="synonym">Oedipomidas oedipus</name>
    <dbReference type="NCBI Taxonomy" id="9490"/>
    <lineage>
        <taxon>Eukaryota</taxon>
        <taxon>Metazoa</taxon>
        <taxon>Chordata</taxon>
        <taxon>Craniata</taxon>
        <taxon>Vertebrata</taxon>
        <taxon>Euteleostomi</taxon>
        <taxon>Mammalia</taxon>
        <taxon>Eutheria</taxon>
        <taxon>Euarchontoglires</taxon>
        <taxon>Primates</taxon>
        <taxon>Haplorrhini</taxon>
        <taxon>Platyrrhini</taxon>
        <taxon>Cebidae</taxon>
        <taxon>Callitrichinae</taxon>
        <taxon>Saguinus</taxon>
    </lineage>
</organism>